<evidence type="ECO:0000313" key="1">
    <source>
        <dbReference type="EMBL" id="NHE56866.1"/>
    </source>
</evidence>
<evidence type="ECO:0000313" key="2">
    <source>
        <dbReference type="Proteomes" id="UP000649799"/>
    </source>
</evidence>
<reference evidence="1 2" key="1">
    <citation type="submission" date="2020-03" db="EMBL/GenBank/DDBJ databases">
        <title>Cyclobacterium plantarum sp. nov., a marine bacterium isolated from a coastal-marine wetland.</title>
        <authorList>
            <person name="Sanchez-Porro C."/>
            <person name="Ventosa A."/>
            <person name="Amoozegar M."/>
        </authorList>
    </citation>
    <scope>NUCLEOTIDE SEQUENCE [LARGE SCALE GENOMIC DNA]</scope>
    <source>
        <strain evidence="1 2">GBPx2</strain>
    </source>
</reference>
<accession>A0ABX0H9G4</accession>
<comment type="caution">
    <text evidence="1">The sequence shown here is derived from an EMBL/GenBank/DDBJ whole genome shotgun (WGS) entry which is preliminary data.</text>
</comment>
<evidence type="ECO:0008006" key="3">
    <source>
        <dbReference type="Google" id="ProtNLM"/>
    </source>
</evidence>
<dbReference type="PROSITE" id="PS51257">
    <property type="entry name" value="PROKAR_LIPOPROTEIN"/>
    <property type="match status" value="1"/>
</dbReference>
<name>A0ABX0H9G4_9BACT</name>
<protein>
    <recommendedName>
        <fullName evidence="3">Lipocalin-like domain-containing protein</fullName>
    </recommendedName>
</protein>
<proteinExistence type="predicted"/>
<dbReference type="EMBL" id="JAANYN010000003">
    <property type="protein sequence ID" value="NHE56866.1"/>
    <property type="molecule type" value="Genomic_DNA"/>
</dbReference>
<sequence>MTKHHLHFSLFMTVLLIAVQGCTDSGDDFDHAGLYGSWEMVDFHEDHQLNQVNSLVLNRDGSYQKSITYRDPETDAIVGYYHFQEGSFTLEAKTIVFEAEQDLFIGNEATWGTMDDLIEMEINADAQPVISTLEYREEGSKLALITACNDVLLSMCAPNPVYSRVTT</sequence>
<organism evidence="1 2">
    <name type="scientific">Cyclobacterium plantarum</name>
    <dbReference type="NCBI Taxonomy" id="2716263"/>
    <lineage>
        <taxon>Bacteria</taxon>
        <taxon>Pseudomonadati</taxon>
        <taxon>Bacteroidota</taxon>
        <taxon>Cytophagia</taxon>
        <taxon>Cytophagales</taxon>
        <taxon>Cyclobacteriaceae</taxon>
        <taxon>Cyclobacterium</taxon>
    </lineage>
</organism>
<dbReference type="RefSeq" id="WP_166145628.1">
    <property type="nucleotide sequence ID" value="NZ_JAANYN010000003.1"/>
</dbReference>
<dbReference type="Proteomes" id="UP000649799">
    <property type="component" value="Unassembled WGS sequence"/>
</dbReference>
<gene>
    <name evidence="1" type="ORF">G9Q97_08580</name>
</gene>
<keyword evidence="2" id="KW-1185">Reference proteome</keyword>